<gene>
    <name evidence="1" type="ORF">OCH7691_04472</name>
</gene>
<keyword evidence="2" id="KW-1185">Reference proteome</keyword>
<evidence type="ECO:0000313" key="1">
    <source>
        <dbReference type="EMBL" id="SLN77591.1"/>
    </source>
</evidence>
<dbReference type="Gene3D" id="2.40.10.180">
    <property type="entry name" value="Phage tail proteins"/>
    <property type="match status" value="1"/>
</dbReference>
<reference evidence="1 2" key="1">
    <citation type="submission" date="2017-03" db="EMBL/GenBank/DDBJ databases">
        <authorList>
            <person name="Afonso C.L."/>
            <person name="Miller P.J."/>
            <person name="Scott M.A."/>
            <person name="Spackman E."/>
            <person name="Goraichik I."/>
            <person name="Dimitrov K.M."/>
            <person name="Suarez D.L."/>
            <person name="Swayne D.E."/>
        </authorList>
    </citation>
    <scope>NUCLEOTIDE SEQUENCE [LARGE SCALE GENOMIC DNA]</scope>
    <source>
        <strain evidence="1 2">CECT 7691</strain>
    </source>
</reference>
<dbReference type="EMBL" id="FWFR01000008">
    <property type="protein sequence ID" value="SLN77591.1"/>
    <property type="molecule type" value="Genomic_DNA"/>
</dbReference>
<dbReference type="Pfam" id="PF05354">
    <property type="entry name" value="Phage_attach"/>
    <property type="match status" value="1"/>
</dbReference>
<dbReference type="AlphaFoldDB" id="A0A1Y5TZK7"/>
<dbReference type="GO" id="GO:0019068">
    <property type="term" value="P:virion assembly"/>
    <property type="evidence" value="ECO:0007669"/>
    <property type="project" value="InterPro"/>
</dbReference>
<dbReference type="InterPro" id="IPR053734">
    <property type="entry name" value="Phage_Head-Tail_Connect_sf"/>
</dbReference>
<evidence type="ECO:0008006" key="3">
    <source>
        <dbReference type="Google" id="ProtNLM"/>
    </source>
</evidence>
<proteinExistence type="predicted"/>
<name>A0A1Y5TZK7_9PROT</name>
<sequence>MAAADLAARARRANRRAFGQVVTYRPVVGLAFELEAIYTGEHARRDLAEMGLSTGMPVIDVDLDDFAVPPAQGDTVEVGEVTWRVADIRPDGDGGALLDLRLSLE</sequence>
<accession>A0A1Y5TZK7</accession>
<dbReference type="Proteomes" id="UP000193200">
    <property type="component" value="Unassembled WGS sequence"/>
</dbReference>
<protein>
    <recommendedName>
        <fullName evidence="3">Phage head-tail joining protein</fullName>
    </recommendedName>
</protein>
<dbReference type="InParanoid" id="A0A1Y5TZK7"/>
<evidence type="ECO:0000313" key="2">
    <source>
        <dbReference type="Proteomes" id="UP000193200"/>
    </source>
</evidence>
<dbReference type="RefSeq" id="WP_085885806.1">
    <property type="nucleotide sequence ID" value="NZ_FWFR01000008.1"/>
</dbReference>
<dbReference type="InterPro" id="IPR008018">
    <property type="entry name" value="Phage_tail_attach_FII"/>
</dbReference>
<organism evidence="1 2">
    <name type="scientific">Oceanibacterium hippocampi</name>
    <dbReference type="NCBI Taxonomy" id="745714"/>
    <lineage>
        <taxon>Bacteria</taxon>
        <taxon>Pseudomonadati</taxon>
        <taxon>Pseudomonadota</taxon>
        <taxon>Alphaproteobacteria</taxon>
        <taxon>Sneathiellales</taxon>
        <taxon>Sneathiellaceae</taxon>
        <taxon>Oceanibacterium</taxon>
    </lineage>
</organism>
<dbReference type="OrthoDB" id="8595390at2"/>